<dbReference type="RefSeq" id="WP_324668516.1">
    <property type="nucleotide sequence ID" value="NZ_CP141614.1"/>
</dbReference>
<evidence type="ECO:0000313" key="3">
    <source>
        <dbReference type="Proteomes" id="UP001333102"/>
    </source>
</evidence>
<evidence type="ECO:0000256" key="1">
    <source>
        <dbReference type="SAM" id="Phobius"/>
    </source>
</evidence>
<feature type="transmembrane region" description="Helical" evidence="1">
    <location>
        <begin position="609"/>
        <end position="628"/>
    </location>
</feature>
<feature type="transmembrane region" description="Helical" evidence="1">
    <location>
        <begin position="490"/>
        <end position="507"/>
    </location>
</feature>
<feature type="transmembrane region" description="Helical" evidence="1">
    <location>
        <begin position="637"/>
        <end position="658"/>
    </location>
</feature>
<feature type="transmembrane region" description="Helical" evidence="1">
    <location>
        <begin position="420"/>
        <end position="438"/>
    </location>
</feature>
<keyword evidence="1" id="KW-1133">Transmembrane helix</keyword>
<proteinExistence type="predicted"/>
<dbReference type="EMBL" id="CP141614">
    <property type="protein sequence ID" value="WRP14213.1"/>
    <property type="molecule type" value="Genomic_DNA"/>
</dbReference>
<keyword evidence="1" id="KW-0812">Transmembrane</keyword>
<reference evidence="3" key="1">
    <citation type="submission" date="2023-12" db="EMBL/GenBank/DDBJ databases">
        <title>Novel isolates from deep terrestrial aquifers shed light on the physiology and ecology of the class Limnochordia.</title>
        <authorList>
            <person name="Karnachuk O.V."/>
            <person name="Lukina A.P."/>
            <person name="Avakyan M.R."/>
            <person name="Kadnikov V."/>
            <person name="Begmatov S."/>
            <person name="Beletsky A.V."/>
            <person name="Mardanov A.V."/>
            <person name="Ravin N.V."/>
        </authorList>
    </citation>
    <scope>NUCLEOTIDE SEQUENCE [LARGE SCALE GENOMIC DNA]</scope>
    <source>
        <strain evidence="3">LN</strain>
    </source>
</reference>
<feature type="transmembrane region" description="Helical" evidence="1">
    <location>
        <begin position="458"/>
        <end position="478"/>
    </location>
</feature>
<dbReference type="SUPFAM" id="SSF53649">
    <property type="entry name" value="Alkaline phosphatase-like"/>
    <property type="match status" value="1"/>
</dbReference>
<gene>
    <name evidence="2" type="ORF">VLY81_12430</name>
</gene>
<feature type="transmembrane region" description="Helical" evidence="1">
    <location>
        <begin position="587"/>
        <end position="603"/>
    </location>
</feature>
<name>A0ABZ1BNP9_9FIRM</name>
<feature type="transmembrane region" description="Helical" evidence="1">
    <location>
        <begin position="704"/>
        <end position="728"/>
    </location>
</feature>
<accession>A0ABZ1BNP9</accession>
<organism evidence="2 3">
    <name type="scientific">Geochorda subterranea</name>
    <dbReference type="NCBI Taxonomy" id="3109564"/>
    <lineage>
        <taxon>Bacteria</taxon>
        <taxon>Bacillati</taxon>
        <taxon>Bacillota</taxon>
        <taxon>Limnochordia</taxon>
        <taxon>Limnochordales</taxon>
        <taxon>Geochordaceae</taxon>
        <taxon>Geochorda</taxon>
    </lineage>
</organism>
<protein>
    <recommendedName>
        <fullName evidence="4">Sulfatase N-terminal domain-containing protein</fullName>
    </recommendedName>
</protein>
<sequence length="793" mass="82565">MNGGSGMVGRRLGRKRPWLGVVVALALVVGSGVPVQMAEPSARAGWPLMVVILDGLDWAWLDRFAMGERTPHLRALIQGAARAVYNPLSPFRAGAGAYLNLATGVRIESAGAVRLAAGETAAGIFERRAGYPPSPGARVLLDLPRLREESRAAGSFAPLGWLGEGLREAGVRVVLMGDDRWVAPPAEGGVDLPPVAAWAGRSSPLAAAGLLLVDTRGEIGAVRPLTVEDPSAPGGLRTQWERVPALLRDMAAADGADRETTADRMLAVVASGDLWRRLQEEPEMAAPVRESHHRSLARALDQLVGWWQADPYWSRGSLLLLGATARSMDGRDGRLLSAIVWRGPWEPRALRSLTARRDGLVMAIDLAPTLARMAGIPVPSGVIGRPLVLGSPAPSVEALRDWADARALVWSGRMRVMSDLITAQVLVLAAGLALAAALRVGRPSGWVRALAGSRLPGLARLALAWAVAVPLVLLHPWVAVPPATGWGGTTWSLAAVAAGAAGVAWVARRAGRRLGVSAAAVIAALSMAVLAADVIGHLDLIARSFMGYDLIGGARLYGIGNEHVGLLLGSALVAAGELGERWPRASWALTLILLGLAWMVAAPDLGANVGGSLAMATGVGVAAAGWYADARPRLRAAVARALTGAALAACLVGIAWALDVGAAAAEQSHLALTAQKAQELGPAYVISVAARKLALNWRLLRYSLYSRVLFTAMVVVMAAFWLPAGGLLRALTDHPRMRVTLEASALGAAVALVANDSGVTAAAGALLVPAAWVLERALDAALAARATRAHGEP</sequence>
<dbReference type="InterPro" id="IPR017850">
    <property type="entry name" value="Alkaline_phosphatase_core_sf"/>
</dbReference>
<keyword evidence="1" id="KW-0472">Membrane</keyword>
<dbReference type="Proteomes" id="UP001333102">
    <property type="component" value="Chromosome"/>
</dbReference>
<keyword evidence="3" id="KW-1185">Reference proteome</keyword>
<evidence type="ECO:0000313" key="2">
    <source>
        <dbReference type="EMBL" id="WRP14213.1"/>
    </source>
</evidence>
<feature type="transmembrane region" description="Helical" evidence="1">
    <location>
        <begin position="514"/>
        <end position="536"/>
    </location>
</feature>
<evidence type="ECO:0008006" key="4">
    <source>
        <dbReference type="Google" id="ProtNLM"/>
    </source>
</evidence>
<feature type="transmembrane region" description="Helical" evidence="1">
    <location>
        <begin position="556"/>
        <end position="575"/>
    </location>
</feature>